<feature type="domain" description="Zn(2)-C6 fungal-type" evidence="7">
    <location>
        <begin position="6"/>
        <end position="37"/>
    </location>
</feature>
<dbReference type="InterPro" id="IPR001138">
    <property type="entry name" value="Zn2Cys6_DnaBD"/>
</dbReference>
<dbReference type="EMBL" id="KZ613513">
    <property type="protein sequence ID" value="PMD15502.1"/>
    <property type="molecule type" value="Genomic_DNA"/>
</dbReference>
<keyword evidence="4" id="KW-0843">Virulence</keyword>
<keyword evidence="3" id="KW-0805">Transcription regulation</keyword>
<dbReference type="CDD" id="cd12148">
    <property type="entry name" value="fungal_TF_MHR"/>
    <property type="match status" value="1"/>
</dbReference>
<dbReference type="InterPro" id="IPR036864">
    <property type="entry name" value="Zn2-C6_fun-type_DNA-bd_sf"/>
</dbReference>
<dbReference type="Proteomes" id="UP000235672">
    <property type="component" value="Unassembled WGS sequence"/>
</dbReference>
<evidence type="ECO:0000256" key="2">
    <source>
        <dbReference type="ARBA" id="ARBA00022723"/>
    </source>
</evidence>
<dbReference type="Pfam" id="PF00172">
    <property type="entry name" value="Zn_clus"/>
    <property type="match status" value="1"/>
</dbReference>
<keyword evidence="6" id="KW-0539">Nucleus</keyword>
<dbReference type="OrthoDB" id="1924787at2759"/>
<evidence type="ECO:0000313" key="8">
    <source>
        <dbReference type="EMBL" id="PMD15502.1"/>
    </source>
</evidence>
<evidence type="ECO:0000256" key="1">
    <source>
        <dbReference type="ARBA" id="ARBA00004123"/>
    </source>
</evidence>
<accession>A0A2J6PN91</accession>
<proteinExistence type="predicted"/>
<evidence type="ECO:0000256" key="3">
    <source>
        <dbReference type="ARBA" id="ARBA00023015"/>
    </source>
</evidence>
<protein>
    <recommendedName>
        <fullName evidence="7">Zn(2)-C6 fungal-type domain-containing protein</fullName>
    </recommendedName>
</protein>
<evidence type="ECO:0000256" key="4">
    <source>
        <dbReference type="ARBA" id="ARBA00023026"/>
    </source>
</evidence>
<reference evidence="8 9" key="1">
    <citation type="submission" date="2016-05" db="EMBL/GenBank/DDBJ databases">
        <title>A degradative enzymes factory behind the ericoid mycorrhizal symbiosis.</title>
        <authorList>
            <consortium name="DOE Joint Genome Institute"/>
            <person name="Martino E."/>
            <person name="Morin E."/>
            <person name="Grelet G."/>
            <person name="Kuo A."/>
            <person name="Kohler A."/>
            <person name="Daghino S."/>
            <person name="Barry K."/>
            <person name="Choi C."/>
            <person name="Cichocki N."/>
            <person name="Clum A."/>
            <person name="Copeland A."/>
            <person name="Hainaut M."/>
            <person name="Haridas S."/>
            <person name="Labutti K."/>
            <person name="Lindquist E."/>
            <person name="Lipzen A."/>
            <person name="Khouja H.-R."/>
            <person name="Murat C."/>
            <person name="Ohm R."/>
            <person name="Olson A."/>
            <person name="Spatafora J."/>
            <person name="Veneault-Fourrey C."/>
            <person name="Henrissat B."/>
            <person name="Grigoriev I."/>
            <person name="Martin F."/>
            <person name="Perotto S."/>
        </authorList>
    </citation>
    <scope>NUCLEOTIDE SEQUENCE [LARGE SCALE GENOMIC DNA]</scope>
    <source>
        <strain evidence="8 9">UAMH 7357</strain>
    </source>
</reference>
<dbReference type="GO" id="GO:0000981">
    <property type="term" value="F:DNA-binding transcription factor activity, RNA polymerase II-specific"/>
    <property type="evidence" value="ECO:0007669"/>
    <property type="project" value="InterPro"/>
</dbReference>
<comment type="subcellular location">
    <subcellularLocation>
        <location evidence="1">Nucleus</location>
    </subcellularLocation>
</comment>
<sequence length="438" mass="49597">MKSGSACLQCRSGKRKCNRALGTACEQCKKRGLQCSSPRQSNSLPPAEVVKELVDLYIFYIHSKPHSSFHEPSLRQAARDGTLNHGILFGIAGLSARFSANPQVRNQGHIFANQAGIFVQTNIENICLENVQALIIVGNVYFARPNSDYESLYFVIANRMAQLLQLHKENSADNEVAREVKRRVWWSLYLIDQWASAGLGLPKNFHSGGPVPRLPMDEVAFSQLDLNLELVNQTHWDENSIEPRVLSLAAQWAKFEYELPSIMVYTLHNLNFHVRRGEGRTFVALHLEYCELIRTSNQHGGVEALYNTAGHMTVVSSSVLLHTLLFGDDHELPLARHRLESNYEFLVKLREIWPSVDITMQRLIAFQDACLRTAQIDTHRFDKWMVKFLLHHALALDEKNPAAMPPQSGLPVGPVENTRLLERSRVTESIIRAPYVTL</sequence>
<dbReference type="SMART" id="SM00066">
    <property type="entry name" value="GAL4"/>
    <property type="match status" value="1"/>
</dbReference>
<evidence type="ECO:0000259" key="7">
    <source>
        <dbReference type="PROSITE" id="PS50048"/>
    </source>
</evidence>
<dbReference type="SMART" id="SM00906">
    <property type="entry name" value="Fungal_trans"/>
    <property type="match status" value="1"/>
</dbReference>
<dbReference type="GO" id="GO:0003677">
    <property type="term" value="F:DNA binding"/>
    <property type="evidence" value="ECO:0007669"/>
    <property type="project" value="InterPro"/>
</dbReference>
<dbReference type="PROSITE" id="PS00463">
    <property type="entry name" value="ZN2_CY6_FUNGAL_1"/>
    <property type="match status" value="1"/>
</dbReference>
<dbReference type="STRING" id="1745343.A0A2J6PN91"/>
<dbReference type="Gene3D" id="4.10.240.10">
    <property type="entry name" value="Zn(2)-C6 fungal-type DNA-binding domain"/>
    <property type="match status" value="1"/>
</dbReference>
<dbReference type="InterPro" id="IPR007219">
    <property type="entry name" value="XnlR_reg_dom"/>
</dbReference>
<evidence type="ECO:0000256" key="5">
    <source>
        <dbReference type="ARBA" id="ARBA00023163"/>
    </source>
</evidence>
<gene>
    <name evidence="8" type="ORF">NA56DRAFT_673801</name>
</gene>
<dbReference type="GO" id="GO:0006351">
    <property type="term" value="P:DNA-templated transcription"/>
    <property type="evidence" value="ECO:0007669"/>
    <property type="project" value="InterPro"/>
</dbReference>
<dbReference type="Pfam" id="PF04082">
    <property type="entry name" value="Fungal_trans"/>
    <property type="match status" value="1"/>
</dbReference>
<dbReference type="SUPFAM" id="SSF57701">
    <property type="entry name" value="Zn2/Cys6 DNA-binding domain"/>
    <property type="match status" value="1"/>
</dbReference>
<keyword evidence="2" id="KW-0479">Metal-binding</keyword>
<dbReference type="GO" id="GO:0008270">
    <property type="term" value="F:zinc ion binding"/>
    <property type="evidence" value="ECO:0007669"/>
    <property type="project" value="InterPro"/>
</dbReference>
<dbReference type="GO" id="GO:0005634">
    <property type="term" value="C:nucleus"/>
    <property type="evidence" value="ECO:0007669"/>
    <property type="project" value="UniProtKB-SubCell"/>
</dbReference>
<keyword evidence="9" id="KW-1185">Reference proteome</keyword>
<dbReference type="CDD" id="cd00067">
    <property type="entry name" value="GAL4"/>
    <property type="match status" value="1"/>
</dbReference>
<evidence type="ECO:0000256" key="6">
    <source>
        <dbReference type="ARBA" id="ARBA00023242"/>
    </source>
</evidence>
<evidence type="ECO:0000313" key="9">
    <source>
        <dbReference type="Proteomes" id="UP000235672"/>
    </source>
</evidence>
<organism evidence="8 9">
    <name type="scientific">Hyaloscypha hepaticicola</name>
    <dbReference type="NCBI Taxonomy" id="2082293"/>
    <lineage>
        <taxon>Eukaryota</taxon>
        <taxon>Fungi</taxon>
        <taxon>Dikarya</taxon>
        <taxon>Ascomycota</taxon>
        <taxon>Pezizomycotina</taxon>
        <taxon>Leotiomycetes</taxon>
        <taxon>Helotiales</taxon>
        <taxon>Hyaloscyphaceae</taxon>
        <taxon>Hyaloscypha</taxon>
    </lineage>
</organism>
<name>A0A2J6PN91_9HELO</name>
<dbReference type="AlphaFoldDB" id="A0A2J6PN91"/>
<dbReference type="InterPro" id="IPR050815">
    <property type="entry name" value="TF_fung"/>
</dbReference>
<dbReference type="PROSITE" id="PS50048">
    <property type="entry name" value="ZN2_CY6_FUNGAL_2"/>
    <property type="match status" value="1"/>
</dbReference>
<keyword evidence="5" id="KW-0804">Transcription</keyword>
<dbReference type="PANTHER" id="PTHR47338">
    <property type="entry name" value="ZN(II)2CYS6 TRANSCRIPTION FACTOR (EUROFUNG)-RELATED"/>
    <property type="match status" value="1"/>
</dbReference>
<dbReference type="PANTHER" id="PTHR47338:SF27">
    <property type="entry name" value="ZN(II)2CYS6 TRANSCRIPTION FACTOR (EUROFUNG)"/>
    <property type="match status" value="1"/>
</dbReference>